<sequence>MPKKVPYLDEQRIERDAAALLAEYQQARGVVITRQVPIEDIVEKHLKLGIEFDDMHRLLNHPRSGLGRDPDILGAMFFDERRIVIDESLDPEENPSMEGRYRFTLAHEGGGHWRLHRHLFAKDPAQVSLFNEPAPPSVVCRSSQAKEPIEWQADFYASCLLMPRKLVMAAWDEMFLIASRASCNREPPSTIPSSRSRASTARSGITTAPRLTRMCWTASPVRWPSSSWSRRSRCASGWKSSACSIARCRFSAFLPAADRSFF</sequence>
<protein>
    <submittedName>
        <fullName evidence="1">ImmA/IrrE family metallo-endopeptidase</fullName>
    </submittedName>
</protein>
<evidence type="ECO:0000313" key="2">
    <source>
        <dbReference type="Proteomes" id="UP000664702"/>
    </source>
</evidence>
<dbReference type="KEGG" id="bban:J4G43_021585"/>
<reference evidence="1 2" key="1">
    <citation type="journal article" date="2022" name="Int. J. Syst. Evol. Microbiol.">
        <title>Strains of Bradyrhizobium barranii sp. nov. associated with legumes native to Canada are symbionts of soybeans and belong to different subspecies (subsp. barranii subsp. nov. and subsp. apii subsp. nov.) and symbiovars (sv. glycinearum and sv. septentrionale).</title>
        <authorList>
            <person name="Bromfield E.S.P."/>
            <person name="Cloutier S."/>
            <person name="Wasai-Hara S."/>
            <person name="Minamisawa K."/>
        </authorList>
    </citation>
    <scope>NUCLEOTIDE SEQUENCE [LARGE SCALE GENOMIC DNA]</scope>
    <source>
        <strain evidence="1 2">144S4</strain>
    </source>
</reference>
<gene>
    <name evidence="1" type="ORF">J4G43_021585</name>
</gene>
<organism evidence="1 2">
    <name type="scientific">Bradyrhizobium barranii subsp. barranii</name>
    <dbReference type="NCBI Taxonomy" id="2823807"/>
    <lineage>
        <taxon>Bacteria</taxon>
        <taxon>Pseudomonadati</taxon>
        <taxon>Pseudomonadota</taxon>
        <taxon>Alphaproteobacteria</taxon>
        <taxon>Hyphomicrobiales</taxon>
        <taxon>Nitrobacteraceae</taxon>
        <taxon>Bradyrhizobium</taxon>
        <taxon>Bradyrhizobium barranii</taxon>
    </lineage>
</organism>
<dbReference type="Proteomes" id="UP000664702">
    <property type="component" value="Chromosome"/>
</dbReference>
<evidence type="ECO:0000313" key="1">
    <source>
        <dbReference type="EMBL" id="UEM16575.1"/>
    </source>
</evidence>
<dbReference type="RefSeq" id="WP_228411357.1">
    <property type="nucleotide sequence ID" value="NZ_CP086136.1"/>
</dbReference>
<accession>A0A9X9Y9I1</accession>
<dbReference type="Gene3D" id="1.10.10.2910">
    <property type="match status" value="1"/>
</dbReference>
<name>A0A9X9Y9I1_9BRAD</name>
<proteinExistence type="predicted"/>
<dbReference type="AlphaFoldDB" id="A0A9X9Y9I1"/>
<dbReference type="EMBL" id="CP086136">
    <property type="protein sequence ID" value="UEM16575.1"/>
    <property type="molecule type" value="Genomic_DNA"/>
</dbReference>